<feature type="domain" description="Abnormal spindle-like microcephaly-associated protein ASH" evidence="5">
    <location>
        <begin position="483"/>
        <end position="563"/>
    </location>
</feature>
<feature type="domain" description="M23ase beta-sheet core" evidence="4">
    <location>
        <begin position="148"/>
        <end position="242"/>
    </location>
</feature>
<proteinExistence type="predicted"/>
<sequence>MHQKLLSLALLFLTFNVFSQNISSVDSGNYIQSKFICNQENLHKKYFAETQYIKDSLISNGILDIKKENYPDDHILLEWPVAQNINFNEPDYYGISNFVDHNEAYPDQILDYNCGTVSYDLPSGYNHAGVDIFAAPFPWMKMDNNQVVIVAAVAGVIIYKAGSNYDLNCDFSNSESWNAVYVLHEDGSTAWYGHLKKNSLTEKEVGETVSTGEFLGVMGSSGSSTGPHLHFELYNSDDELIDPYVGPCNPSTSTSWWRNQKPYKDPRVLKIMTHIDAPIPYGCVSEEQYNAEINFSPGQNIFLASYLSDQTVGDVLYHRLLSPGGEIFDEWEKEFESNYASSYWYYTRSINNSLPTGKWTYQVVYESQQVLSHNFYIKNEDQKPILSTEQNIEVENDTGYFSIIVSNIGEVGLNISNIETSAGLSADWQGDIAPGESNEILVQMKNNLGDAEFIEIFHNAENSPSIVYVSDQPVSLIQSSITEYDFGEVMVDVYDTLKLPLENPGLETLQIQDVMVPTGFLVNRTSFEIEAQEIDTLEVFFMPTQESVYSGQLKIVSNASNNSEFDVRLLGTGIPNVFLSTEEFLSKEIKLYPNPVRHQFNLNFESINSPICLINIIDKYGKVIANYSIDQKELKKEYKLNVKELSSGTYYLKILGDDNEVYIKRFIKR</sequence>
<dbReference type="NCBIfam" id="TIGR04183">
    <property type="entry name" value="Por_Secre_tail"/>
    <property type="match status" value="1"/>
</dbReference>
<dbReference type="EMBL" id="CP002349">
    <property type="protein sequence ID" value="ADR21158.1"/>
    <property type="molecule type" value="Genomic_DNA"/>
</dbReference>
<evidence type="ECO:0000313" key="7">
    <source>
        <dbReference type="EMBL" id="ADR21158.1"/>
    </source>
</evidence>
<evidence type="ECO:0000256" key="2">
    <source>
        <dbReference type="ARBA" id="ARBA00022490"/>
    </source>
</evidence>
<dbReference type="KEGG" id="mtt:Ftrac_1163"/>
<dbReference type="InterPro" id="IPR011055">
    <property type="entry name" value="Dup_hybrid_motif"/>
</dbReference>
<dbReference type="Gene3D" id="2.70.70.10">
    <property type="entry name" value="Glucose Permease (Domain IIA)"/>
    <property type="match status" value="1"/>
</dbReference>
<dbReference type="PANTHER" id="PTHR21666">
    <property type="entry name" value="PEPTIDASE-RELATED"/>
    <property type="match status" value="1"/>
</dbReference>
<dbReference type="Pfam" id="PF18962">
    <property type="entry name" value="Por_Secre_tail"/>
    <property type="match status" value="1"/>
</dbReference>
<dbReference type="InterPro" id="IPR031549">
    <property type="entry name" value="ASH"/>
</dbReference>
<dbReference type="Gene3D" id="2.60.40.10">
    <property type="entry name" value="Immunoglobulins"/>
    <property type="match status" value="1"/>
</dbReference>
<dbReference type="InterPro" id="IPR026444">
    <property type="entry name" value="Secre_tail"/>
</dbReference>
<dbReference type="GO" id="GO:0004222">
    <property type="term" value="F:metalloendopeptidase activity"/>
    <property type="evidence" value="ECO:0007669"/>
    <property type="project" value="TreeGrafter"/>
</dbReference>
<dbReference type="AlphaFoldDB" id="E4TVP5"/>
<dbReference type="HOGENOM" id="CLU_410386_0_0_10"/>
<feature type="signal peptide" evidence="3">
    <location>
        <begin position="1"/>
        <end position="19"/>
    </location>
</feature>
<dbReference type="InterPro" id="IPR013783">
    <property type="entry name" value="Ig-like_fold"/>
</dbReference>
<organism evidence="7 8">
    <name type="scientific">Marivirga tractuosa (strain ATCC 23168 / DSM 4126 / NBRC 15989 / NCIMB 1408 / VKM B-1430 / H-43)</name>
    <name type="common">Microscilla tractuosa</name>
    <name type="synonym">Flexibacter tractuosus</name>
    <dbReference type="NCBI Taxonomy" id="643867"/>
    <lineage>
        <taxon>Bacteria</taxon>
        <taxon>Pseudomonadati</taxon>
        <taxon>Bacteroidota</taxon>
        <taxon>Cytophagia</taxon>
        <taxon>Cytophagales</taxon>
        <taxon>Marivirgaceae</taxon>
        <taxon>Marivirga</taxon>
    </lineage>
</organism>
<name>E4TVP5_MARTH</name>
<dbReference type="InterPro" id="IPR016047">
    <property type="entry name" value="M23ase_b-sheet_dom"/>
</dbReference>
<reference evidence="7 8" key="1">
    <citation type="journal article" date="2011" name="Stand. Genomic Sci.">
        <title>Complete genome sequence of Marivirga tractuosa type strain (H-43).</title>
        <authorList>
            <person name="Pagani I."/>
            <person name="Chertkov O."/>
            <person name="Lapidus A."/>
            <person name="Lucas S."/>
            <person name="Del Rio T.G."/>
            <person name="Tice H."/>
            <person name="Copeland A."/>
            <person name="Cheng J.F."/>
            <person name="Nolan M."/>
            <person name="Saunders E."/>
            <person name="Pitluck S."/>
            <person name="Held B."/>
            <person name="Goodwin L."/>
            <person name="Liolios K."/>
            <person name="Ovchinikova G."/>
            <person name="Ivanova N."/>
            <person name="Mavromatis K."/>
            <person name="Pati A."/>
            <person name="Chen A."/>
            <person name="Palaniappan K."/>
            <person name="Land M."/>
            <person name="Hauser L."/>
            <person name="Jeffries C.D."/>
            <person name="Detter J.C."/>
            <person name="Han C."/>
            <person name="Tapia R."/>
            <person name="Ngatchou-Djao O.D."/>
            <person name="Rohde M."/>
            <person name="Goker M."/>
            <person name="Spring S."/>
            <person name="Sikorski J."/>
            <person name="Woyke T."/>
            <person name="Bristow J."/>
            <person name="Eisen J.A."/>
            <person name="Markowitz V."/>
            <person name="Hugenholtz P."/>
            <person name="Klenk H.P."/>
            <person name="Kyrpides N.C."/>
        </authorList>
    </citation>
    <scope>NUCLEOTIDE SEQUENCE [LARGE SCALE GENOMIC DNA]</scope>
    <source>
        <strain evidence="8">ATCC 23168 / DSM 4126 / NBRC 15989 / NCIMB 1408 / VKM B-1430 / H-43</strain>
    </source>
</reference>
<feature type="domain" description="Secretion system C-terminal sorting" evidence="6">
    <location>
        <begin position="591"/>
        <end position="667"/>
    </location>
</feature>
<dbReference type="Pfam" id="PF15780">
    <property type="entry name" value="ASH"/>
    <property type="match status" value="1"/>
</dbReference>
<evidence type="ECO:0000259" key="5">
    <source>
        <dbReference type="Pfam" id="PF15780"/>
    </source>
</evidence>
<dbReference type="Pfam" id="PF01551">
    <property type="entry name" value="Peptidase_M23"/>
    <property type="match status" value="1"/>
</dbReference>
<dbReference type="Proteomes" id="UP000008720">
    <property type="component" value="Chromosome"/>
</dbReference>
<dbReference type="CDD" id="cd12797">
    <property type="entry name" value="M23_peptidase"/>
    <property type="match status" value="1"/>
</dbReference>
<evidence type="ECO:0000259" key="6">
    <source>
        <dbReference type="Pfam" id="PF18962"/>
    </source>
</evidence>
<keyword evidence="3" id="KW-0732">Signal</keyword>
<dbReference type="eggNOG" id="COG0739">
    <property type="taxonomic scope" value="Bacteria"/>
</dbReference>
<dbReference type="OrthoDB" id="9809488at2"/>
<dbReference type="RefSeq" id="WP_013453307.1">
    <property type="nucleotide sequence ID" value="NC_014759.1"/>
</dbReference>
<protein>
    <submittedName>
        <fullName evidence="7">Peptidase M23</fullName>
    </submittedName>
</protein>
<evidence type="ECO:0000256" key="3">
    <source>
        <dbReference type="SAM" id="SignalP"/>
    </source>
</evidence>
<dbReference type="PANTHER" id="PTHR21666:SF270">
    <property type="entry name" value="MUREIN HYDROLASE ACTIVATOR ENVC"/>
    <property type="match status" value="1"/>
</dbReference>
<dbReference type="STRING" id="643867.Ftrac_1163"/>
<evidence type="ECO:0000259" key="4">
    <source>
        <dbReference type="Pfam" id="PF01551"/>
    </source>
</evidence>
<keyword evidence="2" id="KW-0963">Cytoplasm</keyword>
<dbReference type="GO" id="GO:0005737">
    <property type="term" value="C:cytoplasm"/>
    <property type="evidence" value="ECO:0007669"/>
    <property type="project" value="UniProtKB-SubCell"/>
</dbReference>
<gene>
    <name evidence="7" type="ordered locus">Ftrac_1163</name>
</gene>
<dbReference type="InterPro" id="IPR050570">
    <property type="entry name" value="Cell_wall_metabolism_enzyme"/>
</dbReference>
<evidence type="ECO:0000313" key="8">
    <source>
        <dbReference type="Proteomes" id="UP000008720"/>
    </source>
</evidence>
<feature type="chain" id="PRO_5003188324" evidence="3">
    <location>
        <begin position="20"/>
        <end position="669"/>
    </location>
</feature>
<accession>E4TVP5</accession>
<keyword evidence="8" id="KW-1185">Reference proteome</keyword>
<comment type="subcellular location">
    <subcellularLocation>
        <location evidence="1">Cytoplasm</location>
    </subcellularLocation>
</comment>
<dbReference type="SUPFAM" id="SSF51261">
    <property type="entry name" value="Duplicated hybrid motif"/>
    <property type="match status" value="1"/>
</dbReference>
<evidence type="ECO:0000256" key="1">
    <source>
        <dbReference type="ARBA" id="ARBA00004496"/>
    </source>
</evidence>